<reference evidence="1" key="2">
    <citation type="journal article" date="2024" name="Plant">
        <title>Genomic evolution and insights into agronomic trait innovations of Sesamum species.</title>
        <authorList>
            <person name="Miao H."/>
            <person name="Wang L."/>
            <person name="Qu L."/>
            <person name="Liu H."/>
            <person name="Sun Y."/>
            <person name="Le M."/>
            <person name="Wang Q."/>
            <person name="Wei S."/>
            <person name="Zheng Y."/>
            <person name="Lin W."/>
            <person name="Duan Y."/>
            <person name="Cao H."/>
            <person name="Xiong S."/>
            <person name="Wang X."/>
            <person name="Wei L."/>
            <person name="Li C."/>
            <person name="Ma Q."/>
            <person name="Ju M."/>
            <person name="Zhao R."/>
            <person name="Li G."/>
            <person name="Mu C."/>
            <person name="Tian Q."/>
            <person name="Mei H."/>
            <person name="Zhang T."/>
            <person name="Gao T."/>
            <person name="Zhang H."/>
        </authorList>
    </citation>
    <scope>NUCLEOTIDE SEQUENCE</scope>
    <source>
        <strain evidence="1">3651</strain>
    </source>
</reference>
<dbReference type="AlphaFoldDB" id="A0AAE1Y7K1"/>
<evidence type="ECO:0000313" key="2">
    <source>
        <dbReference type="Proteomes" id="UP001293254"/>
    </source>
</evidence>
<proteinExistence type="predicted"/>
<reference evidence="1" key="1">
    <citation type="submission" date="2020-06" db="EMBL/GenBank/DDBJ databases">
        <authorList>
            <person name="Li T."/>
            <person name="Hu X."/>
            <person name="Zhang T."/>
            <person name="Song X."/>
            <person name="Zhang H."/>
            <person name="Dai N."/>
            <person name="Sheng W."/>
            <person name="Hou X."/>
            <person name="Wei L."/>
        </authorList>
    </citation>
    <scope>NUCLEOTIDE SEQUENCE</scope>
    <source>
        <strain evidence="1">3651</strain>
        <tissue evidence="1">Leaf</tissue>
    </source>
</reference>
<organism evidence="1 2">
    <name type="scientific">Sesamum alatum</name>
    <dbReference type="NCBI Taxonomy" id="300844"/>
    <lineage>
        <taxon>Eukaryota</taxon>
        <taxon>Viridiplantae</taxon>
        <taxon>Streptophyta</taxon>
        <taxon>Embryophyta</taxon>
        <taxon>Tracheophyta</taxon>
        <taxon>Spermatophyta</taxon>
        <taxon>Magnoliopsida</taxon>
        <taxon>eudicotyledons</taxon>
        <taxon>Gunneridae</taxon>
        <taxon>Pentapetalae</taxon>
        <taxon>asterids</taxon>
        <taxon>lamiids</taxon>
        <taxon>Lamiales</taxon>
        <taxon>Pedaliaceae</taxon>
        <taxon>Sesamum</taxon>
    </lineage>
</organism>
<dbReference type="Proteomes" id="UP001293254">
    <property type="component" value="Unassembled WGS sequence"/>
</dbReference>
<protein>
    <submittedName>
        <fullName evidence="1">Uncharacterized protein</fullName>
    </submittedName>
</protein>
<keyword evidence="2" id="KW-1185">Reference proteome</keyword>
<accession>A0AAE1Y7K1</accession>
<dbReference type="EMBL" id="JACGWO010000006">
    <property type="protein sequence ID" value="KAK4425156.1"/>
    <property type="molecule type" value="Genomic_DNA"/>
</dbReference>
<sequence length="141" mass="15877">MVVEGILGQLKRGLNLTGDEDAGMVMADEVWHKDSGNYQLCLVGRVLTNRAYNFEGMGRSVKDKNCALAGCPWSFVRNLLILNRISINANPMYVDLNWSKFHVQIHGVPLSRMNLEIATLIGNRLGKFRELELDELGWPSM</sequence>
<comment type="caution">
    <text evidence="1">The sequence shown here is derived from an EMBL/GenBank/DDBJ whole genome shotgun (WGS) entry which is preliminary data.</text>
</comment>
<gene>
    <name evidence="1" type="ORF">Salat_1709500</name>
</gene>
<evidence type="ECO:0000313" key="1">
    <source>
        <dbReference type="EMBL" id="KAK4425156.1"/>
    </source>
</evidence>
<name>A0AAE1Y7K1_9LAMI</name>